<sequence length="257" mass="29583">MDWDPAFTGRNAILATLNGLIPAAADHWPSATELNRQLADRLPVRFIDDDEFNKLGCYYEQAVARGLVPTRPANWHDFFGALIWYLFPRTKALLNRLHMADIAAHGARQRTPRRDRVTHFDECGLVLAVTGGEEITALLREHDWQGLFLHHRARWGRDWQPFVFGHALYEQALAPFVGLTGKCVVLEMEPAFFALAPADRQARLDIRLAERLEQDALFDRPRPLLPLPLLGIPGWWPANEAPAFYQNRDYFRPRRNR</sequence>
<dbReference type="EMBL" id="CP012621">
    <property type="protein sequence ID" value="ATG73912.1"/>
    <property type="molecule type" value="Genomic_DNA"/>
</dbReference>
<dbReference type="Proteomes" id="UP000217763">
    <property type="component" value="Chromosome"/>
</dbReference>
<dbReference type="RefSeq" id="WP_094039455.1">
    <property type="nucleotide sequence ID" value="NZ_CP012621.1"/>
</dbReference>
<dbReference type="InterPro" id="IPR021390">
    <property type="entry name" value="DUF3025"/>
</dbReference>
<dbReference type="AlphaFoldDB" id="A0A231MZD2"/>
<reference evidence="2" key="1">
    <citation type="submission" date="2015-09" db="EMBL/GenBank/DDBJ databases">
        <authorList>
            <person name="Shao Z."/>
            <person name="Wang L."/>
        </authorList>
    </citation>
    <scope>NUCLEOTIDE SEQUENCE [LARGE SCALE GENOMIC DNA]</scope>
    <source>
        <strain evidence="2">F13-1</strain>
    </source>
</reference>
<dbReference type="OrthoDB" id="5292474at2"/>
<keyword evidence="2" id="KW-1185">Reference proteome</keyword>
<organism evidence="1 2">
    <name type="scientific">Zobellella denitrificans</name>
    <dbReference type="NCBI Taxonomy" id="347534"/>
    <lineage>
        <taxon>Bacteria</taxon>
        <taxon>Pseudomonadati</taxon>
        <taxon>Pseudomonadota</taxon>
        <taxon>Gammaproteobacteria</taxon>
        <taxon>Aeromonadales</taxon>
        <taxon>Aeromonadaceae</taxon>
        <taxon>Zobellella</taxon>
    </lineage>
</organism>
<gene>
    <name evidence="1" type="ORF">AN401_08625</name>
</gene>
<name>A0A231MZD2_9GAMM</name>
<evidence type="ECO:0000313" key="1">
    <source>
        <dbReference type="EMBL" id="ATG73912.1"/>
    </source>
</evidence>
<dbReference type="KEGG" id="zdf:AN401_08625"/>
<proteinExistence type="predicted"/>
<dbReference type="Pfam" id="PF11227">
    <property type="entry name" value="DUF3025"/>
    <property type="match status" value="1"/>
</dbReference>
<evidence type="ECO:0000313" key="2">
    <source>
        <dbReference type="Proteomes" id="UP000217763"/>
    </source>
</evidence>
<protein>
    <submittedName>
        <fullName evidence="1">Uncharacterized protein</fullName>
    </submittedName>
</protein>
<accession>A0A231MZD2</accession>